<dbReference type="PROSITE" id="PS50043">
    <property type="entry name" value="HTH_LUXR_2"/>
    <property type="match status" value="1"/>
</dbReference>
<dbReference type="EMBL" id="LR743504">
    <property type="protein sequence ID" value="CAA2100780.1"/>
    <property type="molecule type" value="Genomic_DNA"/>
</dbReference>
<dbReference type="CDD" id="cd06170">
    <property type="entry name" value="LuxR_C_like"/>
    <property type="match status" value="1"/>
</dbReference>
<dbReference type="Gene3D" id="3.40.50.2300">
    <property type="match status" value="1"/>
</dbReference>
<feature type="domain" description="HTH luxR-type" evidence="2">
    <location>
        <begin position="198"/>
        <end position="263"/>
    </location>
</feature>
<evidence type="ECO:0000259" key="2">
    <source>
        <dbReference type="PROSITE" id="PS50043"/>
    </source>
</evidence>
<gene>
    <name evidence="3" type="primary">degU_1</name>
    <name evidence="3" type="ORF">MBUL_00843</name>
</gene>
<dbReference type="SMART" id="SM00421">
    <property type="entry name" value="HTH_LUXR"/>
    <property type="match status" value="1"/>
</dbReference>
<reference evidence="3" key="1">
    <citation type="submission" date="2019-12" db="EMBL/GenBank/DDBJ databases">
        <authorList>
            <person name="Cremers G."/>
        </authorList>
    </citation>
    <scope>NUCLEOTIDE SEQUENCE</scope>
    <source>
        <strain evidence="3">Mbul1</strain>
    </source>
</reference>
<accession>A0A679IWT1</accession>
<name>A0A679IWT1_9HYPH</name>
<evidence type="ECO:0000256" key="1">
    <source>
        <dbReference type="SAM" id="MobiDB-lite"/>
    </source>
</evidence>
<dbReference type="GO" id="GO:0006355">
    <property type="term" value="P:regulation of DNA-templated transcription"/>
    <property type="evidence" value="ECO:0007669"/>
    <property type="project" value="InterPro"/>
</dbReference>
<dbReference type="GO" id="GO:0003677">
    <property type="term" value="F:DNA binding"/>
    <property type="evidence" value="ECO:0007669"/>
    <property type="project" value="InterPro"/>
</dbReference>
<dbReference type="AlphaFoldDB" id="A0A679IWT1"/>
<dbReference type="PRINTS" id="PR00038">
    <property type="entry name" value="HTHLUXR"/>
</dbReference>
<dbReference type="SUPFAM" id="SSF52172">
    <property type="entry name" value="CheY-like"/>
    <property type="match status" value="1"/>
</dbReference>
<dbReference type="Pfam" id="PF00196">
    <property type="entry name" value="GerE"/>
    <property type="match status" value="1"/>
</dbReference>
<dbReference type="InterPro" id="IPR016032">
    <property type="entry name" value="Sig_transdc_resp-reg_C-effctor"/>
</dbReference>
<proteinExistence type="predicted"/>
<dbReference type="InterPro" id="IPR011006">
    <property type="entry name" value="CheY-like_superfamily"/>
</dbReference>
<sequence length="291" mass="31598">MYQTVHYLKTERSLYPMRIGGGPAMIHVSGTTFPRLNIAPAKRPATVISGGTALYREGLRYILIKSGFDVVSMVGGLDQVQDFTETFDSNLIIIMSIQPTADAPTEEIINARLRFPNSFIICICATCEAEHVAPMLECGAAAILLSSAGSDTLVQALELILLDHCVVPHLSVRAHVKTPPCEEEDLAPAPTGEDRPPPDNQGFHLSDRELSIIACLIKGDSNRTIAERLSIAEGRVKGNVKAILRKINVRNRTQAALWGIKYCNAGDRSRLVAHHPGVASLNDVLEELATV</sequence>
<dbReference type="PANTHER" id="PTHR45566:SF2">
    <property type="entry name" value="NARL SUBFAMILY"/>
    <property type="match status" value="1"/>
</dbReference>
<dbReference type="InterPro" id="IPR000792">
    <property type="entry name" value="Tscrpt_reg_LuxR_C"/>
</dbReference>
<evidence type="ECO:0000313" key="3">
    <source>
        <dbReference type="EMBL" id="CAA2100780.1"/>
    </source>
</evidence>
<dbReference type="SUPFAM" id="SSF46894">
    <property type="entry name" value="C-terminal effector domain of the bipartite response regulators"/>
    <property type="match status" value="1"/>
</dbReference>
<dbReference type="InterPro" id="IPR051015">
    <property type="entry name" value="EvgA-like"/>
</dbReference>
<protein>
    <submittedName>
        <fullName evidence="3">Transcriptional regulatory protein DegU</fullName>
    </submittedName>
</protein>
<organism evidence="3">
    <name type="scientific">Methylobacterium bullatum</name>
    <dbReference type="NCBI Taxonomy" id="570505"/>
    <lineage>
        <taxon>Bacteria</taxon>
        <taxon>Pseudomonadati</taxon>
        <taxon>Pseudomonadota</taxon>
        <taxon>Alphaproteobacteria</taxon>
        <taxon>Hyphomicrobiales</taxon>
        <taxon>Methylobacteriaceae</taxon>
        <taxon>Methylobacterium</taxon>
    </lineage>
</organism>
<dbReference type="PANTHER" id="PTHR45566">
    <property type="entry name" value="HTH-TYPE TRANSCRIPTIONAL REGULATOR YHJB-RELATED"/>
    <property type="match status" value="1"/>
</dbReference>
<feature type="region of interest" description="Disordered" evidence="1">
    <location>
        <begin position="181"/>
        <end position="202"/>
    </location>
</feature>